<evidence type="ECO:0000313" key="9">
    <source>
        <dbReference type="EMBL" id="KAI9157645.1"/>
    </source>
</evidence>
<dbReference type="AlphaFoldDB" id="A0AAD5IAS0"/>
<dbReference type="FunFam" id="1.10.10.60:FF:000061">
    <property type="entry name" value="Trihelix transcription factor GT-2"/>
    <property type="match status" value="1"/>
</dbReference>
<dbReference type="Gene3D" id="1.10.10.60">
    <property type="entry name" value="Homeodomain-like"/>
    <property type="match status" value="2"/>
</dbReference>
<organism evidence="9 10">
    <name type="scientific">Acer negundo</name>
    <name type="common">Box elder</name>
    <dbReference type="NCBI Taxonomy" id="4023"/>
    <lineage>
        <taxon>Eukaryota</taxon>
        <taxon>Viridiplantae</taxon>
        <taxon>Streptophyta</taxon>
        <taxon>Embryophyta</taxon>
        <taxon>Tracheophyta</taxon>
        <taxon>Spermatophyta</taxon>
        <taxon>Magnoliopsida</taxon>
        <taxon>eudicotyledons</taxon>
        <taxon>Gunneridae</taxon>
        <taxon>Pentapetalae</taxon>
        <taxon>rosids</taxon>
        <taxon>malvids</taxon>
        <taxon>Sapindales</taxon>
        <taxon>Sapindaceae</taxon>
        <taxon>Hippocastanoideae</taxon>
        <taxon>Acereae</taxon>
        <taxon>Acer</taxon>
    </lineage>
</organism>
<feature type="compositionally biased region" description="Basic residues" evidence="7">
    <location>
        <begin position="88"/>
        <end position="100"/>
    </location>
</feature>
<feature type="domain" description="Myb-like" evidence="8">
    <location>
        <begin position="153"/>
        <end position="214"/>
    </location>
</feature>
<dbReference type="GO" id="GO:0003677">
    <property type="term" value="F:DNA binding"/>
    <property type="evidence" value="ECO:0007669"/>
    <property type="project" value="UniProtKB-KW"/>
</dbReference>
<evidence type="ECO:0000256" key="2">
    <source>
        <dbReference type="ARBA" id="ARBA00022737"/>
    </source>
</evidence>
<dbReference type="PANTHER" id="PTHR21654:SF63">
    <property type="entry name" value="MYB-LIKE DOMAIN-CONTAINING PROTEIN"/>
    <property type="match status" value="1"/>
</dbReference>
<proteinExistence type="predicted"/>
<reference evidence="9" key="2">
    <citation type="submission" date="2023-02" db="EMBL/GenBank/DDBJ databases">
        <authorList>
            <person name="Swenson N.G."/>
            <person name="Wegrzyn J.L."/>
            <person name="Mcevoy S.L."/>
        </authorList>
    </citation>
    <scope>NUCLEOTIDE SEQUENCE</scope>
    <source>
        <strain evidence="9">91603</strain>
        <tissue evidence="9">Leaf</tissue>
    </source>
</reference>
<reference evidence="9" key="1">
    <citation type="journal article" date="2022" name="Plant J.">
        <title>Strategies of tolerance reflected in two North American maple genomes.</title>
        <authorList>
            <person name="McEvoy S.L."/>
            <person name="Sezen U.U."/>
            <person name="Trouern-Trend A."/>
            <person name="McMahon S.M."/>
            <person name="Schaberg P.G."/>
            <person name="Yang J."/>
            <person name="Wegrzyn J.L."/>
            <person name="Swenson N.G."/>
        </authorList>
    </citation>
    <scope>NUCLEOTIDE SEQUENCE</scope>
    <source>
        <strain evidence="9">91603</strain>
    </source>
</reference>
<dbReference type="GO" id="GO:0005634">
    <property type="term" value="C:nucleus"/>
    <property type="evidence" value="ECO:0007669"/>
    <property type="project" value="UniProtKB-SubCell"/>
</dbReference>
<dbReference type="Proteomes" id="UP001064489">
    <property type="component" value="Chromosome 12"/>
</dbReference>
<keyword evidence="3" id="KW-0805">Transcription regulation</keyword>
<dbReference type="PROSITE" id="PS50090">
    <property type="entry name" value="MYB_LIKE"/>
    <property type="match status" value="2"/>
</dbReference>
<dbReference type="GO" id="GO:0006355">
    <property type="term" value="P:regulation of DNA-templated transcription"/>
    <property type="evidence" value="ECO:0007669"/>
    <property type="project" value="UniProtKB-ARBA"/>
</dbReference>
<comment type="caution">
    <text evidence="9">The sequence shown here is derived from an EMBL/GenBank/DDBJ whole genome shotgun (WGS) entry which is preliminary data.</text>
</comment>
<dbReference type="CDD" id="cd12203">
    <property type="entry name" value="GT1"/>
    <property type="match status" value="2"/>
</dbReference>
<dbReference type="SMART" id="SM00717">
    <property type="entry name" value="SANT"/>
    <property type="match status" value="2"/>
</dbReference>
<gene>
    <name evidence="9" type="ORF">LWI28_025693</name>
</gene>
<dbReference type="InterPro" id="IPR001005">
    <property type="entry name" value="SANT/Myb"/>
</dbReference>
<protein>
    <recommendedName>
        <fullName evidence="8">Myb-like domain-containing protein</fullName>
    </recommendedName>
</protein>
<comment type="subcellular location">
    <subcellularLocation>
        <location evidence="1">Nucleus</location>
    </subcellularLocation>
</comment>
<feature type="region of interest" description="Disordered" evidence="7">
    <location>
        <begin position="299"/>
        <end position="333"/>
    </location>
</feature>
<keyword evidence="5" id="KW-0804">Transcription</keyword>
<evidence type="ECO:0000256" key="1">
    <source>
        <dbReference type="ARBA" id="ARBA00004123"/>
    </source>
</evidence>
<evidence type="ECO:0000256" key="3">
    <source>
        <dbReference type="ARBA" id="ARBA00023015"/>
    </source>
</evidence>
<feature type="compositionally biased region" description="Polar residues" evidence="7">
    <location>
        <begin position="305"/>
        <end position="325"/>
    </location>
</feature>
<keyword evidence="6" id="KW-0539">Nucleus</keyword>
<evidence type="ECO:0000256" key="6">
    <source>
        <dbReference type="ARBA" id="ARBA00023242"/>
    </source>
</evidence>
<dbReference type="InterPro" id="IPR044822">
    <property type="entry name" value="Myb_DNA-bind_4"/>
</dbReference>
<dbReference type="EMBL" id="JAJSOW010000107">
    <property type="protein sequence ID" value="KAI9157645.1"/>
    <property type="molecule type" value="Genomic_DNA"/>
</dbReference>
<name>A0AAD5IAS0_ACENE</name>
<evidence type="ECO:0000313" key="10">
    <source>
        <dbReference type="Proteomes" id="UP001064489"/>
    </source>
</evidence>
<evidence type="ECO:0000259" key="8">
    <source>
        <dbReference type="PROSITE" id="PS50090"/>
    </source>
</evidence>
<feature type="compositionally biased region" description="Polar residues" evidence="7">
    <location>
        <begin position="101"/>
        <end position="115"/>
    </location>
</feature>
<sequence>MADQYGHHLPDEFRQLITHFSVNPPQGAGSSAESYFFHSRNNVALPLLPHHHHHHQQQQQQHETKITVGEVVQLPGGGLLRFGGHDRDHHHHHHHHHHHTSNISTPAVSTNTGGTSNIRQQHVQQQLNINGSVEMESTGIWSFGNEVGGGGDNNSRWPRQETLTLLEIRSRLDSKFKEANHKKPLWDEVSRIMAEEYGYYRSEKKCREKFENLYKYYKKTKDGKAGRQDGKHYRFFRQLEALYGETSNNHNNQISASESHPLDNIHHQNTSTLLYQNPNNQLENQESNQEALDNIHDDHHHQKLSTDQSLSVSNTSEFETASSENNIDHHHDHDDDLSAIAFMMNQKSRERQKRVTINESRSSDTRKIKRSWKAKVENFVDSQMRKVMESQEAWMERMLKAIEDREQDRLFKEEKWRKQEMARFDREHEFWAKERARIEARDAALMEALQIFSGRSGQNDDHMINSNIWTEPETSSLIHIITSLEPQFQEDIWEEISAKMASLGYYKSAIECKEKWENMQMYFSLANKKHMKQSTLESMDLTNEEKKFWEKGKNKQV</sequence>
<evidence type="ECO:0000256" key="5">
    <source>
        <dbReference type="ARBA" id="ARBA00023163"/>
    </source>
</evidence>
<evidence type="ECO:0000256" key="4">
    <source>
        <dbReference type="ARBA" id="ARBA00023125"/>
    </source>
</evidence>
<dbReference type="Pfam" id="PF13837">
    <property type="entry name" value="Myb_DNA-bind_4"/>
    <property type="match status" value="2"/>
</dbReference>
<feature type="region of interest" description="Disordered" evidence="7">
    <location>
        <begin position="347"/>
        <end position="368"/>
    </location>
</feature>
<evidence type="ECO:0000256" key="7">
    <source>
        <dbReference type="SAM" id="MobiDB-lite"/>
    </source>
</evidence>
<accession>A0AAD5IAS0</accession>
<feature type="region of interest" description="Disordered" evidence="7">
    <location>
        <begin position="83"/>
        <end position="115"/>
    </location>
</feature>
<keyword evidence="4" id="KW-0238">DNA-binding</keyword>
<feature type="domain" description="Myb-like" evidence="8">
    <location>
        <begin position="469"/>
        <end position="520"/>
    </location>
</feature>
<keyword evidence="10" id="KW-1185">Reference proteome</keyword>
<dbReference type="PANTHER" id="PTHR21654">
    <property type="entry name" value="FI21293P1"/>
    <property type="match status" value="1"/>
</dbReference>
<keyword evidence="2" id="KW-0677">Repeat</keyword>